<dbReference type="PRINTS" id="PR00260">
    <property type="entry name" value="CHEMTRNSDUCR"/>
</dbReference>
<dbReference type="AlphaFoldDB" id="A0A6F8VD02"/>
<feature type="coiled-coil region" evidence="4">
    <location>
        <begin position="380"/>
        <end position="407"/>
    </location>
</feature>
<keyword evidence="8" id="KW-1185">Reference proteome</keyword>
<evidence type="ECO:0000256" key="3">
    <source>
        <dbReference type="PROSITE-ProRule" id="PRU00284"/>
    </source>
</evidence>
<dbReference type="GO" id="GO:0006935">
    <property type="term" value="P:chemotaxis"/>
    <property type="evidence" value="ECO:0007669"/>
    <property type="project" value="InterPro"/>
</dbReference>
<feature type="transmembrane region" description="Helical" evidence="5">
    <location>
        <begin position="9"/>
        <end position="32"/>
    </location>
</feature>
<keyword evidence="5" id="KW-1133">Transmembrane helix</keyword>
<keyword evidence="5" id="KW-0812">Transmembrane</keyword>
<protein>
    <submittedName>
        <fullName evidence="7">Trichloroethylene chemotactic transducer CttP</fullName>
    </submittedName>
</protein>
<dbReference type="InterPro" id="IPR004089">
    <property type="entry name" value="MCPsignal_dom"/>
</dbReference>
<gene>
    <name evidence="7" type="primary">cttP</name>
    <name evidence="7" type="ORF">SKTS_24400</name>
</gene>
<dbReference type="GO" id="GO:0016020">
    <property type="term" value="C:membrane"/>
    <property type="evidence" value="ECO:0007669"/>
    <property type="project" value="InterPro"/>
</dbReference>
<name>A0A6F8VD02_9PROT</name>
<dbReference type="KEGG" id="slac:SKTS_24400"/>
<organism evidence="7 8">
    <name type="scientific">Sulfurimicrobium lacus</name>
    <dbReference type="NCBI Taxonomy" id="2715678"/>
    <lineage>
        <taxon>Bacteria</taxon>
        <taxon>Pseudomonadati</taxon>
        <taxon>Pseudomonadota</taxon>
        <taxon>Betaproteobacteria</taxon>
        <taxon>Nitrosomonadales</taxon>
        <taxon>Sulfuricellaceae</taxon>
        <taxon>Sulfurimicrobium</taxon>
    </lineage>
</organism>
<dbReference type="SUPFAM" id="SSF58104">
    <property type="entry name" value="Methyl-accepting chemotaxis protein (MCP) signaling domain"/>
    <property type="match status" value="1"/>
</dbReference>
<dbReference type="Gene3D" id="1.10.287.950">
    <property type="entry name" value="Methyl-accepting chemotaxis protein"/>
    <property type="match status" value="1"/>
</dbReference>
<dbReference type="GO" id="GO:0007165">
    <property type="term" value="P:signal transduction"/>
    <property type="evidence" value="ECO:0007669"/>
    <property type="project" value="UniProtKB-KW"/>
</dbReference>
<dbReference type="EMBL" id="AP022853">
    <property type="protein sequence ID" value="BCB27554.1"/>
    <property type="molecule type" value="Genomic_DNA"/>
</dbReference>
<dbReference type="RefSeq" id="WP_173065410.1">
    <property type="nucleotide sequence ID" value="NZ_AP022853.1"/>
</dbReference>
<evidence type="ECO:0000313" key="8">
    <source>
        <dbReference type="Proteomes" id="UP000502260"/>
    </source>
</evidence>
<evidence type="ECO:0000256" key="2">
    <source>
        <dbReference type="ARBA" id="ARBA00029447"/>
    </source>
</evidence>
<dbReference type="InterPro" id="IPR004090">
    <property type="entry name" value="Chemotax_Me-accpt_rcpt"/>
</dbReference>
<evidence type="ECO:0000256" key="5">
    <source>
        <dbReference type="SAM" id="Phobius"/>
    </source>
</evidence>
<dbReference type="PROSITE" id="PS50111">
    <property type="entry name" value="CHEMOTAXIS_TRANSDUC_2"/>
    <property type="match status" value="1"/>
</dbReference>
<accession>A0A6F8VD02</accession>
<dbReference type="Pfam" id="PF00015">
    <property type="entry name" value="MCPsignal"/>
    <property type="match status" value="1"/>
</dbReference>
<evidence type="ECO:0000256" key="4">
    <source>
        <dbReference type="SAM" id="Coils"/>
    </source>
</evidence>
<proteinExistence type="inferred from homology"/>
<evidence type="ECO:0000256" key="1">
    <source>
        <dbReference type="ARBA" id="ARBA00023224"/>
    </source>
</evidence>
<sequence length="422" mass="46413">MNSSSKPYFFIKAMIAGIILGLLAVVMEWLFGNLGDYSHIVENLVHLSLIGCVYFGWALIFKITLDKSARREEARWAETDANLKSLTHKTQTLFTQLNDQTTEQISGIKQEIKQTQDILTDAISKLVNSFTGMESHTREQQRLALELTASDDKHHNGAMSQQASFEDFINETSQTLSTFVETTVETSKIGMSLVEMMDNIKSDVDKIMGALDEIQGISQQTNLLALNAAIEAARAGEAGRGFAVVADEVRKLSSRSNSFSSLIGESMRTVNISVTDAEKAINAMASKDMNFALQSKTRVQGMMLEISGINNKMSSTAEQLSAISREVDQDVRVAITSLQFQDLSTQLLSHIQGRVEAIEAMLGSLASISVSENGAIVDPADDSSQRLERFQQAIDEATETIRQLKHNPVTQEQMAAGDIELF</sequence>
<reference evidence="8" key="1">
    <citation type="submission" date="2020-03" db="EMBL/GenBank/DDBJ databases">
        <title>Complete genome sequence of sulfur-oxidizing bacterium skT11.</title>
        <authorList>
            <person name="Kanda M."/>
            <person name="Kojima H."/>
            <person name="Fukui M."/>
        </authorList>
    </citation>
    <scope>NUCLEOTIDE SEQUENCE [LARGE SCALE GENOMIC DNA]</scope>
    <source>
        <strain evidence="8">skT11</strain>
    </source>
</reference>
<feature type="transmembrane region" description="Helical" evidence="5">
    <location>
        <begin position="44"/>
        <end position="65"/>
    </location>
</feature>
<dbReference type="PANTHER" id="PTHR32089:SF120">
    <property type="entry name" value="METHYL-ACCEPTING CHEMOTAXIS PROTEIN TLPQ"/>
    <property type="match status" value="1"/>
</dbReference>
<evidence type="ECO:0000259" key="6">
    <source>
        <dbReference type="PROSITE" id="PS50111"/>
    </source>
</evidence>
<dbReference type="SMART" id="SM00283">
    <property type="entry name" value="MA"/>
    <property type="match status" value="1"/>
</dbReference>
<keyword evidence="5" id="KW-0472">Membrane</keyword>
<keyword evidence="4" id="KW-0175">Coiled coil</keyword>
<dbReference type="PANTHER" id="PTHR32089">
    <property type="entry name" value="METHYL-ACCEPTING CHEMOTAXIS PROTEIN MCPB"/>
    <property type="match status" value="1"/>
</dbReference>
<feature type="domain" description="Methyl-accepting transducer" evidence="6">
    <location>
        <begin position="139"/>
        <end position="326"/>
    </location>
</feature>
<dbReference type="GO" id="GO:0004888">
    <property type="term" value="F:transmembrane signaling receptor activity"/>
    <property type="evidence" value="ECO:0007669"/>
    <property type="project" value="InterPro"/>
</dbReference>
<evidence type="ECO:0000313" key="7">
    <source>
        <dbReference type="EMBL" id="BCB27554.1"/>
    </source>
</evidence>
<comment type="similarity">
    <text evidence="2">Belongs to the methyl-accepting chemotaxis (MCP) protein family.</text>
</comment>
<dbReference type="Proteomes" id="UP000502260">
    <property type="component" value="Chromosome"/>
</dbReference>
<keyword evidence="1 3" id="KW-0807">Transducer</keyword>